<feature type="domain" description="Pyruvate:ferredoxin oxidoreductase core" evidence="3">
    <location>
        <begin position="273"/>
        <end position="367"/>
    </location>
</feature>
<dbReference type="Proteomes" id="UP000285138">
    <property type="component" value="Unassembled WGS sequence"/>
</dbReference>
<proteinExistence type="predicted"/>
<dbReference type="InterPro" id="IPR050722">
    <property type="entry name" value="Pyruvate:ferred/Flavod_OxRd"/>
</dbReference>
<evidence type="ECO:0000259" key="2">
    <source>
        <dbReference type="Pfam" id="PF01855"/>
    </source>
</evidence>
<dbReference type="PANTHER" id="PTHR32154:SF14">
    <property type="entry name" value="2-OXOGLUTARATE SYNTHASE SUBUNIT KORA"/>
    <property type="match status" value="1"/>
</dbReference>
<dbReference type="NCBIfam" id="NF006412">
    <property type="entry name" value="PRK08659.1"/>
    <property type="match status" value="1"/>
</dbReference>
<dbReference type="PANTHER" id="PTHR32154">
    <property type="entry name" value="PYRUVATE-FLAVODOXIN OXIDOREDUCTASE-RELATED"/>
    <property type="match status" value="1"/>
</dbReference>
<reference evidence="4 5" key="1">
    <citation type="submission" date="2018-08" db="EMBL/GenBank/DDBJ databases">
        <title>The metabolism and importance of syntrophic acetate oxidation coupled to methane or sulfide production in haloalkaline environments.</title>
        <authorList>
            <person name="Timmers P.H.A."/>
            <person name="Vavourakis C.D."/>
            <person name="Sorokin D.Y."/>
            <person name="Sinninghe Damste J.S."/>
            <person name="Muyzer G."/>
            <person name="Stams A.J.M."/>
            <person name="Plugge C.M."/>
        </authorList>
    </citation>
    <scope>NUCLEOTIDE SEQUENCE [LARGE SCALE GENOMIC DNA]</scope>
    <source>
        <strain evidence="4">MSAO_Bac1</strain>
    </source>
</reference>
<dbReference type="SUPFAM" id="SSF52922">
    <property type="entry name" value="TK C-terminal domain-like"/>
    <property type="match status" value="1"/>
</dbReference>
<dbReference type="CDD" id="cd07034">
    <property type="entry name" value="TPP_PYR_PFOR_IOR-alpha_like"/>
    <property type="match status" value="1"/>
</dbReference>
<organism evidence="4 5">
    <name type="scientific">Candidatus Syntrophonatronum acetioxidans</name>
    <dbReference type="NCBI Taxonomy" id="1795816"/>
    <lineage>
        <taxon>Bacteria</taxon>
        <taxon>Bacillati</taxon>
        <taxon>Bacillota</taxon>
        <taxon>Clostridia</taxon>
        <taxon>Eubacteriales</taxon>
        <taxon>Syntrophomonadaceae</taxon>
        <taxon>Candidatus Syntrophonatronum</taxon>
    </lineage>
</organism>
<dbReference type="FunFam" id="3.40.50.970:FF:000022">
    <property type="entry name" value="2-oxoglutarate ferredoxin oxidoreductase alpha subunit"/>
    <property type="match status" value="1"/>
</dbReference>
<dbReference type="InterPro" id="IPR029061">
    <property type="entry name" value="THDP-binding"/>
</dbReference>
<feature type="domain" description="Pyruvate flavodoxin/ferredoxin oxidoreductase pyrimidine binding" evidence="2">
    <location>
        <begin position="15"/>
        <end position="210"/>
    </location>
</feature>
<dbReference type="Gene3D" id="3.40.50.970">
    <property type="match status" value="1"/>
</dbReference>
<dbReference type="InterPro" id="IPR009014">
    <property type="entry name" value="Transketo_C/PFOR_II"/>
</dbReference>
<dbReference type="GO" id="GO:0016491">
    <property type="term" value="F:oxidoreductase activity"/>
    <property type="evidence" value="ECO:0007669"/>
    <property type="project" value="UniProtKB-KW"/>
</dbReference>
<accession>A0A424YF74</accession>
<evidence type="ECO:0000259" key="3">
    <source>
        <dbReference type="Pfam" id="PF17147"/>
    </source>
</evidence>
<dbReference type="InterPro" id="IPR002880">
    <property type="entry name" value="Pyrv_Fd/Flavodoxin_OxRdtase_N"/>
</dbReference>
<evidence type="ECO:0000256" key="1">
    <source>
        <dbReference type="ARBA" id="ARBA00023002"/>
    </source>
</evidence>
<dbReference type="AlphaFoldDB" id="A0A424YF74"/>
<dbReference type="Gene3D" id="3.40.50.920">
    <property type="match status" value="1"/>
</dbReference>
<dbReference type="Pfam" id="PF01855">
    <property type="entry name" value="POR_N"/>
    <property type="match status" value="1"/>
</dbReference>
<evidence type="ECO:0000313" key="4">
    <source>
        <dbReference type="EMBL" id="RQD76287.1"/>
    </source>
</evidence>
<evidence type="ECO:0000313" key="5">
    <source>
        <dbReference type="Proteomes" id="UP000285138"/>
    </source>
</evidence>
<dbReference type="Pfam" id="PF17147">
    <property type="entry name" value="PFOR_II"/>
    <property type="match status" value="1"/>
</dbReference>
<sequence length="375" mass="41143">MKKMFLDGNVAAALGAIRAGARFFAGYPISPVSELVEFCSRELPGAGGFYLQMEDEIAALAAVIGASLGGKKAFTATSGPGFSLMQENLGFASMAEVPCVIINGQRFGPSTGVATKPGQSDVMQARWGRHGNQSIITLTPASVQECFDLTVEAFNLAERFSSPALVLTDATLAHLRERIRVPDPAEVKTVKRKEYQGPPKDYKPYRPDERGVPLLSHYGSEYILKVTGLVHTEEGNVSSSPEVCASLIDRLERKIDDYQEELPPPRYYGDKEAETVLISFGISARAAREGAHRASWEGISSGLIQLQTVWPFPEGAIRELSSHASKIIVVEMNRGQVTREVERIIHNEVEVHSLLRTDSEVIYPREVLEKIKEVQ</sequence>
<comment type="caution">
    <text evidence="4">The sequence shown here is derived from an EMBL/GenBank/DDBJ whole genome shotgun (WGS) entry which is preliminary data.</text>
</comment>
<keyword evidence="1" id="KW-0560">Oxidoreductase</keyword>
<name>A0A424YF74_9FIRM</name>
<dbReference type="InterPro" id="IPR033412">
    <property type="entry name" value="PFOR_II"/>
</dbReference>
<dbReference type="EMBL" id="QZAA01000124">
    <property type="protein sequence ID" value="RQD76287.1"/>
    <property type="molecule type" value="Genomic_DNA"/>
</dbReference>
<dbReference type="GO" id="GO:0006979">
    <property type="term" value="P:response to oxidative stress"/>
    <property type="evidence" value="ECO:0007669"/>
    <property type="project" value="TreeGrafter"/>
</dbReference>
<dbReference type="SUPFAM" id="SSF52518">
    <property type="entry name" value="Thiamin diphosphate-binding fold (THDP-binding)"/>
    <property type="match status" value="1"/>
</dbReference>
<protein>
    <submittedName>
        <fullName evidence="4">2-oxoacid:acceptor oxidoreductase subunit alpha</fullName>
    </submittedName>
</protein>
<gene>
    <name evidence="4" type="ORF">D5R97_04595</name>
</gene>